<proteinExistence type="predicted"/>
<dbReference type="AlphaFoldDB" id="A0A0F8YF54"/>
<dbReference type="EMBL" id="LAZR01057308">
    <property type="protein sequence ID" value="KKK72325.1"/>
    <property type="molecule type" value="Genomic_DNA"/>
</dbReference>
<evidence type="ECO:0008006" key="2">
    <source>
        <dbReference type="Google" id="ProtNLM"/>
    </source>
</evidence>
<protein>
    <recommendedName>
        <fullName evidence="2">C1q domain-containing protein</fullName>
    </recommendedName>
</protein>
<gene>
    <name evidence="1" type="ORF">LCGC14_2904980</name>
</gene>
<comment type="caution">
    <text evidence="1">The sequence shown here is derived from an EMBL/GenBank/DDBJ whole genome shotgun (WGS) entry which is preliminary data.</text>
</comment>
<reference evidence="1" key="1">
    <citation type="journal article" date="2015" name="Nature">
        <title>Complex archaea that bridge the gap between prokaryotes and eukaryotes.</title>
        <authorList>
            <person name="Spang A."/>
            <person name="Saw J.H."/>
            <person name="Jorgensen S.L."/>
            <person name="Zaremba-Niedzwiedzka K."/>
            <person name="Martijn J."/>
            <person name="Lind A.E."/>
            <person name="van Eijk R."/>
            <person name="Schleper C."/>
            <person name="Guy L."/>
            <person name="Ettema T.J."/>
        </authorList>
    </citation>
    <scope>NUCLEOTIDE SEQUENCE</scope>
</reference>
<evidence type="ECO:0000313" key="1">
    <source>
        <dbReference type="EMBL" id="KKK72325.1"/>
    </source>
</evidence>
<sequence>HNDDTNNTFTINEPGVYNLEYDFDAIDTSPSASDVEIAGRVIFTNGTEIAGSAFEADIIKQQIETEISHTFLATFNAGDNVIFQFIADNANVAVSTHGTFGSHPDSASIIIYKISNL</sequence>
<dbReference type="InterPro" id="IPR008983">
    <property type="entry name" value="Tumour_necrosis_fac-like_dom"/>
</dbReference>
<accession>A0A0F8YF54</accession>
<name>A0A0F8YF54_9ZZZZ</name>
<feature type="non-terminal residue" evidence="1">
    <location>
        <position position="1"/>
    </location>
</feature>
<dbReference type="Gene3D" id="2.60.120.40">
    <property type="match status" value="1"/>
</dbReference>
<organism evidence="1">
    <name type="scientific">marine sediment metagenome</name>
    <dbReference type="NCBI Taxonomy" id="412755"/>
    <lineage>
        <taxon>unclassified sequences</taxon>
        <taxon>metagenomes</taxon>
        <taxon>ecological metagenomes</taxon>
    </lineage>
</organism>